<sequence length="174" mass="19913">MSVVAVQFSEHAGSAELQFAKGVVSYIMQQYASNWTSPHRIEFSNTLTLDILASVYDTALISKAIFETDFDYKARNLQDFITVVDKRLREWSSISYDHDNFLVFCATTSMSAVYMVRKGHEEAPEYAVLAVLCVLLSEKQKRERSTREPSSELNWKCLDAFCKKIGEEKEENEV</sequence>
<evidence type="ECO:0000313" key="1">
    <source>
        <dbReference type="EMBL" id="GIY84444.1"/>
    </source>
</evidence>
<keyword evidence="2" id="KW-1185">Reference proteome</keyword>
<reference evidence="1 2" key="1">
    <citation type="submission" date="2021-06" db="EMBL/GenBank/DDBJ databases">
        <title>Caerostris darwini draft genome.</title>
        <authorList>
            <person name="Kono N."/>
            <person name="Arakawa K."/>
        </authorList>
    </citation>
    <scope>NUCLEOTIDE SEQUENCE [LARGE SCALE GENOMIC DNA]</scope>
</reference>
<accession>A0AAV4WQB1</accession>
<organism evidence="1 2">
    <name type="scientific">Caerostris darwini</name>
    <dbReference type="NCBI Taxonomy" id="1538125"/>
    <lineage>
        <taxon>Eukaryota</taxon>
        <taxon>Metazoa</taxon>
        <taxon>Ecdysozoa</taxon>
        <taxon>Arthropoda</taxon>
        <taxon>Chelicerata</taxon>
        <taxon>Arachnida</taxon>
        <taxon>Araneae</taxon>
        <taxon>Araneomorphae</taxon>
        <taxon>Entelegynae</taxon>
        <taxon>Araneoidea</taxon>
        <taxon>Araneidae</taxon>
        <taxon>Caerostris</taxon>
    </lineage>
</organism>
<proteinExistence type="predicted"/>
<comment type="caution">
    <text evidence="1">The sequence shown here is derived from an EMBL/GenBank/DDBJ whole genome shotgun (WGS) entry which is preliminary data.</text>
</comment>
<name>A0AAV4WQB1_9ARAC</name>
<dbReference type="AlphaFoldDB" id="A0AAV4WQB1"/>
<protein>
    <submittedName>
        <fullName evidence="1">Uncharacterized protein</fullName>
    </submittedName>
</protein>
<evidence type="ECO:0000313" key="2">
    <source>
        <dbReference type="Proteomes" id="UP001054837"/>
    </source>
</evidence>
<dbReference type="Proteomes" id="UP001054837">
    <property type="component" value="Unassembled WGS sequence"/>
</dbReference>
<gene>
    <name evidence="1" type="ORF">CDAR_278771</name>
</gene>
<dbReference type="EMBL" id="BPLQ01014930">
    <property type="protein sequence ID" value="GIY84444.1"/>
    <property type="molecule type" value="Genomic_DNA"/>
</dbReference>